<dbReference type="Proteomes" id="UP001276659">
    <property type="component" value="Unassembled WGS sequence"/>
</dbReference>
<name>A0AAE0DJJ7_9LECA</name>
<comment type="caution">
    <text evidence="2">The sequence shown here is derived from an EMBL/GenBank/DDBJ whole genome shotgun (WGS) entry which is preliminary data.</text>
</comment>
<keyword evidence="3" id="KW-1185">Reference proteome</keyword>
<dbReference type="AlphaFoldDB" id="A0AAE0DJJ7"/>
<keyword evidence="1" id="KW-0472">Membrane</keyword>
<evidence type="ECO:0000256" key="1">
    <source>
        <dbReference type="SAM" id="Phobius"/>
    </source>
</evidence>
<keyword evidence="1" id="KW-0812">Transmembrane</keyword>
<organism evidence="2 3">
    <name type="scientific">Lepraria neglecta</name>
    <dbReference type="NCBI Taxonomy" id="209136"/>
    <lineage>
        <taxon>Eukaryota</taxon>
        <taxon>Fungi</taxon>
        <taxon>Dikarya</taxon>
        <taxon>Ascomycota</taxon>
        <taxon>Pezizomycotina</taxon>
        <taxon>Lecanoromycetes</taxon>
        <taxon>OSLEUM clade</taxon>
        <taxon>Lecanoromycetidae</taxon>
        <taxon>Lecanorales</taxon>
        <taxon>Lecanorineae</taxon>
        <taxon>Stereocaulaceae</taxon>
        <taxon>Lepraria</taxon>
    </lineage>
</organism>
<reference evidence="2" key="1">
    <citation type="submission" date="2022-11" db="EMBL/GenBank/DDBJ databases">
        <title>Chromosomal genome sequence assembly and mating type (MAT) locus characterization of the leprose asexual lichenized fungus Lepraria neglecta (Nyl.) Erichsen.</title>
        <authorList>
            <person name="Allen J.L."/>
            <person name="Pfeffer B."/>
        </authorList>
    </citation>
    <scope>NUCLEOTIDE SEQUENCE</scope>
    <source>
        <strain evidence="2">Allen 5258</strain>
    </source>
</reference>
<accession>A0AAE0DJJ7</accession>
<proteinExistence type="predicted"/>
<dbReference type="EMBL" id="JASNWA010000009">
    <property type="protein sequence ID" value="KAK3169288.1"/>
    <property type="molecule type" value="Genomic_DNA"/>
</dbReference>
<evidence type="ECO:0000313" key="3">
    <source>
        <dbReference type="Proteomes" id="UP001276659"/>
    </source>
</evidence>
<protein>
    <submittedName>
        <fullName evidence="2">Uncharacterized protein</fullName>
    </submittedName>
</protein>
<feature type="transmembrane region" description="Helical" evidence="1">
    <location>
        <begin position="20"/>
        <end position="42"/>
    </location>
</feature>
<evidence type="ECO:0000313" key="2">
    <source>
        <dbReference type="EMBL" id="KAK3169288.1"/>
    </source>
</evidence>
<sequence length="201" mass="23131">MPCLQLVTSSRNHMTEPFKMWLVTMFLPLILIGGLISIILRWRKAHFSEIRPMKDNMSPHAENSHNDANHTSLFTFSLNPSDDQAIGRGYWTGRMADHMYLHRHRSKHNVLVINNDLEYHFAPSGVVDEFLVKYHETSRARTVPYKVVVFEEGMLVNMGDSGVINWDWRGNFVRSGNKVVTFKPLVPGVEHQSDDWVAVKA</sequence>
<keyword evidence="1" id="KW-1133">Transmembrane helix</keyword>
<gene>
    <name evidence="2" type="ORF">OEA41_008671</name>
</gene>